<reference evidence="16 17" key="1">
    <citation type="submission" date="2015-09" db="EMBL/GenBank/DDBJ databases">
        <title>Sorangium comparison.</title>
        <authorList>
            <person name="Zaburannyi N."/>
            <person name="Bunk B."/>
            <person name="Overmann J."/>
            <person name="Mueller R."/>
        </authorList>
    </citation>
    <scope>NUCLEOTIDE SEQUENCE [LARGE SCALE GENOMIC DNA]</scope>
    <source>
        <strain evidence="16 17">So ce26</strain>
    </source>
</reference>
<protein>
    <recommendedName>
        <fullName evidence="3">histidine kinase</fullName>
        <ecNumber evidence="3">2.7.13.3</ecNumber>
    </recommendedName>
</protein>
<dbReference type="SUPFAM" id="SSF47384">
    <property type="entry name" value="Homodimeric domain of signal transducing histidine kinase"/>
    <property type="match status" value="1"/>
</dbReference>
<dbReference type="GO" id="GO:0000155">
    <property type="term" value="F:phosphorelay sensor kinase activity"/>
    <property type="evidence" value="ECO:0007669"/>
    <property type="project" value="InterPro"/>
</dbReference>
<dbReference type="InterPro" id="IPR003594">
    <property type="entry name" value="HATPase_dom"/>
</dbReference>
<dbReference type="GO" id="GO:0005886">
    <property type="term" value="C:plasma membrane"/>
    <property type="evidence" value="ECO:0007669"/>
    <property type="project" value="UniProtKB-SubCell"/>
</dbReference>
<evidence type="ECO:0000256" key="5">
    <source>
        <dbReference type="ARBA" id="ARBA00022553"/>
    </source>
</evidence>
<dbReference type="Proteomes" id="UP000238348">
    <property type="component" value="Chromosome"/>
</dbReference>
<keyword evidence="7" id="KW-0547">Nucleotide-binding</keyword>
<dbReference type="Pfam" id="PF00072">
    <property type="entry name" value="Response_reg"/>
    <property type="match status" value="1"/>
</dbReference>
<evidence type="ECO:0000313" key="16">
    <source>
        <dbReference type="EMBL" id="AUX44210.1"/>
    </source>
</evidence>
<feature type="modified residue" description="4-aspartylphosphate" evidence="12">
    <location>
        <position position="480"/>
    </location>
</feature>
<evidence type="ECO:0000256" key="2">
    <source>
        <dbReference type="ARBA" id="ARBA00004236"/>
    </source>
</evidence>
<evidence type="ECO:0000256" key="10">
    <source>
        <dbReference type="ARBA" id="ARBA00023012"/>
    </source>
</evidence>
<dbReference type="Pfam" id="PF00512">
    <property type="entry name" value="HisKA"/>
    <property type="match status" value="1"/>
</dbReference>
<dbReference type="EMBL" id="CP012673">
    <property type="protein sequence ID" value="AUX44210.1"/>
    <property type="molecule type" value="Genomic_DNA"/>
</dbReference>
<dbReference type="InterPro" id="IPR004358">
    <property type="entry name" value="Sig_transdc_His_kin-like_C"/>
</dbReference>
<evidence type="ECO:0000259" key="15">
    <source>
        <dbReference type="PROSITE" id="PS50110"/>
    </source>
</evidence>
<accession>A0A2L0EY42</accession>
<gene>
    <name evidence="16" type="primary">cpxA</name>
    <name evidence="16" type="ORF">SOCE26_056740</name>
</gene>
<dbReference type="Pfam" id="PF02518">
    <property type="entry name" value="HATPase_c"/>
    <property type="match status" value="1"/>
</dbReference>
<dbReference type="SUPFAM" id="SSF52172">
    <property type="entry name" value="CheY-like"/>
    <property type="match status" value="1"/>
</dbReference>
<dbReference type="CDD" id="cd17580">
    <property type="entry name" value="REC_2_DhkD-like"/>
    <property type="match status" value="1"/>
</dbReference>
<dbReference type="InterPro" id="IPR011006">
    <property type="entry name" value="CheY-like_superfamily"/>
</dbReference>
<dbReference type="SMART" id="SM00448">
    <property type="entry name" value="REC"/>
    <property type="match status" value="1"/>
</dbReference>
<sequence length="554" mass="58728">MDDARAGPEASPCDERVLVLAPVGRDTSLLCQVLFRCRLATMACRHMEELACALREGAGAVLLTEEALAPAAMPDLLSALSAQPSWSDLPLVLLADAKPRSRSDQQTITALREAGNLTVLDRPVGELALVTAVQAALRARRRQYEIRELVAREQAARKAAEAAQQAAEDAVRIKDEFLATVSHELRNPLNAILLWTRLLGSGQVDALKMQQGLQALERSARAQSQLVEDLLDISRIMEGRLRLSLRDVDLAQVVGATVESVRPAAEAKGIGLEAADDAQVGLLRVDPDRIQQVLWNLLRNAVKFTPPGGRVSIGARRGGGEVHIAVADTGSGIRRELLPRVFERFWQADMTAQRRQGGLGLGLAISRQLVELHGGTLTVDSPGEGLGSVFTVALPAGAAVDGAGVLAAAGPRATTSPAAAGRPLQELRVLLVEDDPDTRDVMAYTLRAQGAEVTAVPSTQAALDVLSAAAGGRPDVLVSDLGMPDMDGYELLRRLRAMEGERGEPALPAALVTAYARPDDRARALSAGFAAHLAKPVEPEQLAAAIEQLAGRSG</sequence>
<evidence type="ECO:0000259" key="14">
    <source>
        <dbReference type="PROSITE" id="PS50109"/>
    </source>
</evidence>
<evidence type="ECO:0000256" key="4">
    <source>
        <dbReference type="ARBA" id="ARBA00022475"/>
    </source>
</evidence>
<dbReference type="CDD" id="cd00082">
    <property type="entry name" value="HisKA"/>
    <property type="match status" value="1"/>
</dbReference>
<evidence type="ECO:0000256" key="6">
    <source>
        <dbReference type="ARBA" id="ARBA00022679"/>
    </source>
</evidence>
<evidence type="ECO:0000256" key="1">
    <source>
        <dbReference type="ARBA" id="ARBA00000085"/>
    </source>
</evidence>
<dbReference type="FunFam" id="3.30.565.10:FF:000023">
    <property type="entry name" value="PAS domain-containing sensor histidine kinase"/>
    <property type="match status" value="1"/>
</dbReference>
<comment type="subcellular location">
    <subcellularLocation>
        <location evidence="2">Cell membrane</location>
    </subcellularLocation>
</comment>
<dbReference type="PANTHER" id="PTHR43547">
    <property type="entry name" value="TWO-COMPONENT HISTIDINE KINASE"/>
    <property type="match status" value="1"/>
</dbReference>
<dbReference type="Gene3D" id="3.30.565.10">
    <property type="entry name" value="Histidine kinase-like ATPase, C-terminal domain"/>
    <property type="match status" value="1"/>
</dbReference>
<dbReference type="Gene3D" id="1.10.287.130">
    <property type="match status" value="1"/>
</dbReference>
<dbReference type="InterPro" id="IPR036890">
    <property type="entry name" value="HATPase_C_sf"/>
</dbReference>
<evidence type="ECO:0000256" key="7">
    <source>
        <dbReference type="ARBA" id="ARBA00022741"/>
    </source>
</evidence>
<name>A0A2L0EY42_SORCE</name>
<dbReference type="InterPro" id="IPR005467">
    <property type="entry name" value="His_kinase_dom"/>
</dbReference>
<evidence type="ECO:0000256" key="11">
    <source>
        <dbReference type="ARBA" id="ARBA00023136"/>
    </source>
</evidence>
<dbReference type="CDD" id="cd16922">
    <property type="entry name" value="HATPase_EvgS-ArcB-TorS-like"/>
    <property type="match status" value="1"/>
</dbReference>
<dbReference type="RefSeq" id="WP_104982770.1">
    <property type="nucleotide sequence ID" value="NZ_CP012673.1"/>
</dbReference>
<keyword evidence="11" id="KW-0472">Membrane</keyword>
<dbReference type="PROSITE" id="PS50110">
    <property type="entry name" value="RESPONSE_REGULATORY"/>
    <property type="match status" value="1"/>
</dbReference>
<keyword evidence="5 12" id="KW-0597">Phosphoprotein</keyword>
<dbReference type="PANTHER" id="PTHR43547:SF2">
    <property type="entry name" value="HYBRID SIGNAL TRANSDUCTION HISTIDINE KINASE C"/>
    <property type="match status" value="1"/>
</dbReference>
<evidence type="ECO:0000313" key="17">
    <source>
        <dbReference type="Proteomes" id="UP000238348"/>
    </source>
</evidence>
<dbReference type="InterPro" id="IPR036097">
    <property type="entry name" value="HisK_dim/P_sf"/>
</dbReference>
<dbReference type="OrthoDB" id="9813151at2"/>
<keyword evidence="9" id="KW-0067">ATP-binding</keyword>
<proteinExistence type="predicted"/>
<keyword evidence="6 16" id="KW-0808">Transferase</keyword>
<evidence type="ECO:0000256" key="3">
    <source>
        <dbReference type="ARBA" id="ARBA00012438"/>
    </source>
</evidence>
<keyword evidence="13" id="KW-0175">Coiled coil</keyword>
<dbReference type="AlphaFoldDB" id="A0A2L0EY42"/>
<keyword evidence="4" id="KW-1003">Cell membrane</keyword>
<keyword evidence="8 16" id="KW-0418">Kinase</keyword>
<dbReference type="Gene3D" id="3.40.50.2300">
    <property type="match status" value="1"/>
</dbReference>
<comment type="catalytic activity">
    <reaction evidence="1">
        <text>ATP + protein L-histidine = ADP + protein N-phospho-L-histidine.</text>
        <dbReference type="EC" id="2.7.13.3"/>
    </reaction>
</comment>
<evidence type="ECO:0000256" key="8">
    <source>
        <dbReference type="ARBA" id="ARBA00022777"/>
    </source>
</evidence>
<dbReference type="SUPFAM" id="SSF55874">
    <property type="entry name" value="ATPase domain of HSP90 chaperone/DNA topoisomerase II/histidine kinase"/>
    <property type="match status" value="1"/>
</dbReference>
<evidence type="ECO:0000256" key="13">
    <source>
        <dbReference type="SAM" id="Coils"/>
    </source>
</evidence>
<dbReference type="InterPro" id="IPR003661">
    <property type="entry name" value="HisK_dim/P_dom"/>
</dbReference>
<dbReference type="SMART" id="SM00388">
    <property type="entry name" value="HisKA"/>
    <property type="match status" value="1"/>
</dbReference>
<dbReference type="PRINTS" id="PR00344">
    <property type="entry name" value="BCTRLSENSOR"/>
</dbReference>
<dbReference type="PROSITE" id="PS50109">
    <property type="entry name" value="HIS_KIN"/>
    <property type="match status" value="1"/>
</dbReference>
<dbReference type="SMART" id="SM00387">
    <property type="entry name" value="HATPase_c"/>
    <property type="match status" value="1"/>
</dbReference>
<feature type="domain" description="Histidine kinase" evidence="14">
    <location>
        <begin position="180"/>
        <end position="398"/>
    </location>
</feature>
<feature type="domain" description="Response regulatory" evidence="15">
    <location>
        <begin position="428"/>
        <end position="550"/>
    </location>
</feature>
<keyword evidence="10" id="KW-0902">Two-component regulatory system</keyword>
<dbReference type="GO" id="GO:0005524">
    <property type="term" value="F:ATP binding"/>
    <property type="evidence" value="ECO:0007669"/>
    <property type="project" value="UniProtKB-KW"/>
</dbReference>
<evidence type="ECO:0000256" key="9">
    <source>
        <dbReference type="ARBA" id="ARBA00022840"/>
    </source>
</evidence>
<dbReference type="EC" id="2.7.13.3" evidence="3"/>
<feature type="coiled-coil region" evidence="13">
    <location>
        <begin position="146"/>
        <end position="176"/>
    </location>
</feature>
<evidence type="ECO:0000256" key="12">
    <source>
        <dbReference type="PROSITE-ProRule" id="PRU00169"/>
    </source>
</evidence>
<organism evidence="16 17">
    <name type="scientific">Sorangium cellulosum</name>
    <name type="common">Polyangium cellulosum</name>
    <dbReference type="NCBI Taxonomy" id="56"/>
    <lineage>
        <taxon>Bacteria</taxon>
        <taxon>Pseudomonadati</taxon>
        <taxon>Myxococcota</taxon>
        <taxon>Polyangia</taxon>
        <taxon>Polyangiales</taxon>
        <taxon>Polyangiaceae</taxon>
        <taxon>Sorangium</taxon>
    </lineage>
</organism>
<dbReference type="InterPro" id="IPR001789">
    <property type="entry name" value="Sig_transdc_resp-reg_receiver"/>
</dbReference>